<evidence type="ECO:0000256" key="7">
    <source>
        <dbReference type="SAM" id="MobiDB-lite"/>
    </source>
</evidence>
<evidence type="ECO:0000256" key="6">
    <source>
        <dbReference type="ARBA" id="ARBA00023242"/>
    </source>
</evidence>
<accession>A0A2R5GQB4</accession>
<dbReference type="EMBL" id="BEYU01000142">
    <property type="protein sequence ID" value="GBG33066.1"/>
    <property type="molecule type" value="Genomic_DNA"/>
</dbReference>
<gene>
    <name evidence="9" type="ORF">FCC1311_092902</name>
</gene>
<evidence type="ECO:0000256" key="1">
    <source>
        <dbReference type="ARBA" id="ARBA00004123"/>
    </source>
</evidence>
<evidence type="ECO:0000256" key="5">
    <source>
        <dbReference type="ARBA" id="ARBA00023163"/>
    </source>
</evidence>
<keyword evidence="5" id="KW-0804">Transcription</keyword>
<feature type="domain" description="BZIP" evidence="8">
    <location>
        <begin position="53"/>
        <end position="119"/>
    </location>
</feature>
<dbReference type="GO" id="GO:0003677">
    <property type="term" value="F:DNA binding"/>
    <property type="evidence" value="ECO:0007669"/>
    <property type="project" value="UniProtKB-KW"/>
</dbReference>
<dbReference type="PANTHER" id="PTHR47416:SF8">
    <property type="entry name" value="BASIC-LEUCINE ZIPPER TRANSCRIPTION FACTOR E-RELATED"/>
    <property type="match status" value="1"/>
</dbReference>
<dbReference type="PROSITE" id="PS50217">
    <property type="entry name" value="BZIP"/>
    <property type="match status" value="1"/>
</dbReference>
<comment type="subcellular location">
    <subcellularLocation>
        <location evidence="1">Nucleus</location>
    </subcellularLocation>
</comment>
<evidence type="ECO:0000313" key="10">
    <source>
        <dbReference type="Proteomes" id="UP000241890"/>
    </source>
</evidence>
<sequence length="240" mass="26157">MTAVDLECESVSTSAMRSDASECSTPPASPEASIQQQSNRKRRRGADDDEARKQRLAERKKRNRESAERSRQRKLQYYKDLEISVVDLRKENEELRTKLASHQDLQREVEQLRAQLAAAKSETSSSFPSSPATPASSSTSLASPPASPKAQCSETDHAELAKSIESTLDEVISDLSASVTPTRVSVEPSADDSFVDADILGAILNDDIDMDMNTDNTEHASSTAYVDFGAVVGADDDFLL</sequence>
<feature type="region of interest" description="Disordered" evidence="7">
    <location>
        <begin position="116"/>
        <end position="157"/>
    </location>
</feature>
<protein>
    <submittedName>
        <fullName evidence="9">Transcription factor HY5</fullName>
    </submittedName>
</protein>
<dbReference type="PROSITE" id="PS00036">
    <property type="entry name" value="BZIP_BASIC"/>
    <property type="match status" value="1"/>
</dbReference>
<proteinExistence type="inferred from homology"/>
<comment type="caution">
    <text evidence="9">The sequence shown here is derived from an EMBL/GenBank/DDBJ whole genome shotgun (WGS) entry which is preliminary data.</text>
</comment>
<dbReference type="Pfam" id="PF07716">
    <property type="entry name" value="bZIP_2"/>
    <property type="match status" value="1"/>
</dbReference>
<feature type="compositionally biased region" description="Low complexity" evidence="7">
    <location>
        <begin position="118"/>
        <end position="144"/>
    </location>
</feature>
<feature type="region of interest" description="Disordered" evidence="7">
    <location>
        <begin position="1"/>
        <end position="74"/>
    </location>
</feature>
<dbReference type="InParanoid" id="A0A2R5GQB4"/>
<dbReference type="InterPro" id="IPR046347">
    <property type="entry name" value="bZIP_sf"/>
</dbReference>
<dbReference type="InterPro" id="IPR004827">
    <property type="entry name" value="bZIP"/>
</dbReference>
<keyword evidence="6" id="KW-0539">Nucleus</keyword>
<evidence type="ECO:0000259" key="8">
    <source>
        <dbReference type="PROSITE" id="PS50217"/>
    </source>
</evidence>
<reference evidence="9 10" key="1">
    <citation type="submission" date="2017-12" db="EMBL/GenBank/DDBJ databases">
        <title>Sequencing, de novo assembly and annotation of complete genome of a new Thraustochytrid species, strain FCC1311.</title>
        <authorList>
            <person name="Sedici K."/>
            <person name="Godart F."/>
            <person name="Aiese Cigliano R."/>
            <person name="Sanseverino W."/>
            <person name="Barakat M."/>
            <person name="Ortet P."/>
            <person name="Marechal E."/>
            <person name="Cagnac O."/>
            <person name="Amato A."/>
        </authorList>
    </citation>
    <scope>NUCLEOTIDE SEQUENCE [LARGE SCALE GENOMIC DNA]</scope>
</reference>
<feature type="compositionally biased region" description="Polar residues" evidence="7">
    <location>
        <begin position="10"/>
        <end position="38"/>
    </location>
</feature>
<dbReference type="GO" id="GO:0005634">
    <property type="term" value="C:nucleus"/>
    <property type="evidence" value="ECO:0007669"/>
    <property type="project" value="UniProtKB-SubCell"/>
</dbReference>
<dbReference type="Proteomes" id="UP000241890">
    <property type="component" value="Unassembled WGS sequence"/>
</dbReference>
<keyword evidence="3" id="KW-0805">Transcription regulation</keyword>
<name>A0A2R5GQB4_9STRA</name>
<organism evidence="9 10">
    <name type="scientific">Hondaea fermentalgiana</name>
    <dbReference type="NCBI Taxonomy" id="2315210"/>
    <lineage>
        <taxon>Eukaryota</taxon>
        <taxon>Sar</taxon>
        <taxon>Stramenopiles</taxon>
        <taxon>Bigyra</taxon>
        <taxon>Labyrinthulomycetes</taxon>
        <taxon>Thraustochytrida</taxon>
        <taxon>Thraustochytriidae</taxon>
        <taxon>Hondaea</taxon>
    </lineage>
</organism>
<dbReference type="SMART" id="SM00338">
    <property type="entry name" value="BRLZ"/>
    <property type="match status" value="1"/>
</dbReference>
<dbReference type="OrthoDB" id="1435597at2759"/>
<evidence type="ECO:0000256" key="3">
    <source>
        <dbReference type="ARBA" id="ARBA00023015"/>
    </source>
</evidence>
<evidence type="ECO:0000313" key="9">
    <source>
        <dbReference type="EMBL" id="GBG33066.1"/>
    </source>
</evidence>
<evidence type="ECO:0000256" key="2">
    <source>
        <dbReference type="ARBA" id="ARBA00007163"/>
    </source>
</evidence>
<dbReference type="Gene3D" id="1.20.5.170">
    <property type="match status" value="1"/>
</dbReference>
<comment type="similarity">
    <text evidence="2">Belongs to the bZIP family.</text>
</comment>
<dbReference type="PANTHER" id="PTHR47416">
    <property type="entry name" value="BASIC-LEUCINE ZIPPER TRANSCRIPTION FACTOR F-RELATED"/>
    <property type="match status" value="1"/>
</dbReference>
<dbReference type="AlphaFoldDB" id="A0A2R5GQB4"/>
<keyword evidence="4" id="KW-0238">DNA-binding</keyword>
<dbReference type="GO" id="GO:0003700">
    <property type="term" value="F:DNA-binding transcription factor activity"/>
    <property type="evidence" value="ECO:0007669"/>
    <property type="project" value="InterPro"/>
</dbReference>
<keyword evidence="10" id="KW-1185">Reference proteome</keyword>
<evidence type="ECO:0000256" key="4">
    <source>
        <dbReference type="ARBA" id="ARBA00023125"/>
    </source>
</evidence>
<dbReference type="SUPFAM" id="SSF57959">
    <property type="entry name" value="Leucine zipper domain"/>
    <property type="match status" value="1"/>
</dbReference>